<dbReference type="EMBL" id="MFVL01000018">
    <property type="protein sequence ID" value="OGJ01471.1"/>
    <property type="molecule type" value="Genomic_DNA"/>
</dbReference>
<proteinExistence type="predicted"/>
<dbReference type="Proteomes" id="UP000177693">
    <property type="component" value="Unassembled WGS sequence"/>
</dbReference>
<organism evidence="1 2">
    <name type="scientific">Candidatus Nomurabacteria bacterium RIFCSPLOWO2_02_FULL_40_67</name>
    <dbReference type="NCBI Taxonomy" id="1801787"/>
    <lineage>
        <taxon>Bacteria</taxon>
        <taxon>Candidatus Nomuraibacteriota</taxon>
    </lineage>
</organism>
<sequence length="108" mass="12885">MDLFIPKEPTEVKAWILNIKKMNSPSPDINWDTLNIWYGNQLPKYLWGQWKEILKPAGFTWQSFLKLLSRRTDAVLMWYKGAYTWNQLMEETIKLIEGPLGRELIKKK</sequence>
<comment type="caution">
    <text evidence="1">The sequence shown here is derived from an EMBL/GenBank/DDBJ whole genome shotgun (WGS) entry which is preliminary data.</text>
</comment>
<evidence type="ECO:0000313" key="1">
    <source>
        <dbReference type="EMBL" id="OGJ01471.1"/>
    </source>
</evidence>
<dbReference type="AlphaFoldDB" id="A0A1F6Y512"/>
<evidence type="ECO:0000313" key="2">
    <source>
        <dbReference type="Proteomes" id="UP000177693"/>
    </source>
</evidence>
<protein>
    <submittedName>
        <fullName evidence="1">Uncharacterized protein</fullName>
    </submittedName>
</protein>
<accession>A0A1F6Y512</accession>
<name>A0A1F6Y512_9BACT</name>
<reference evidence="1 2" key="1">
    <citation type="journal article" date="2016" name="Nat. Commun.">
        <title>Thousands of microbial genomes shed light on interconnected biogeochemical processes in an aquifer system.</title>
        <authorList>
            <person name="Anantharaman K."/>
            <person name="Brown C.T."/>
            <person name="Hug L.A."/>
            <person name="Sharon I."/>
            <person name="Castelle C.J."/>
            <person name="Probst A.J."/>
            <person name="Thomas B.C."/>
            <person name="Singh A."/>
            <person name="Wilkins M.J."/>
            <person name="Karaoz U."/>
            <person name="Brodie E.L."/>
            <person name="Williams K.H."/>
            <person name="Hubbard S.S."/>
            <person name="Banfield J.F."/>
        </authorList>
    </citation>
    <scope>NUCLEOTIDE SEQUENCE [LARGE SCALE GENOMIC DNA]</scope>
</reference>
<gene>
    <name evidence="1" type="ORF">A3I23_00330</name>
</gene>